<evidence type="ECO:0000313" key="2">
    <source>
        <dbReference type="Proteomes" id="UP000037773"/>
    </source>
</evidence>
<dbReference type="PATRIC" id="fig|36816.3.peg.4008"/>
<reference evidence="1 2" key="1">
    <citation type="submission" date="2015-07" db="EMBL/GenBank/DDBJ databases">
        <authorList>
            <person name="Noorani M."/>
        </authorList>
    </citation>
    <scope>NUCLEOTIDE SEQUENCE [LARGE SCALE GENOMIC DNA]</scope>
    <source>
        <strain evidence="1 2">NRRL B-24567</strain>
    </source>
</reference>
<comment type="caution">
    <text evidence="1">The sequence shown here is derived from an EMBL/GenBank/DDBJ whole genome shotgun (WGS) entry which is preliminary data.</text>
</comment>
<gene>
    <name evidence="1" type="ORF">ADK41_18515</name>
</gene>
<dbReference type="AlphaFoldDB" id="A0A0M9X8F5"/>
<name>A0A0M9X8F5_9ACTN</name>
<proteinExistence type="predicted"/>
<dbReference type="EMBL" id="LGCN01000196">
    <property type="protein sequence ID" value="KOT37674.1"/>
    <property type="molecule type" value="Genomic_DNA"/>
</dbReference>
<evidence type="ECO:0000313" key="1">
    <source>
        <dbReference type="EMBL" id="KOT37674.1"/>
    </source>
</evidence>
<sequence>MGELSTEEMRRLIGQDIGMCWLLPMALEHLRVAARQEAVSVWLDDDLLSAVVSPKADREGPITVLTQASVHRWSSRPCAAGPLASSASS</sequence>
<keyword evidence="2" id="KW-1185">Reference proteome</keyword>
<organism evidence="1 2">
    <name type="scientific">Streptomyces caelestis</name>
    <dbReference type="NCBI Taxonomy" id="36816"/>
    <lineage>
        <taxon>Bacteria</taxon>
        <taxon>Bacillati</taxon>
        <taxon>Actinomycetota</taxon>
        <taxon>Actinomycetes</taxon>
        <taxon>Kitasatosporales</taxon>
        <taxon>Streptomycetaceae</taxon>
        <taxon>Streptomyces</taxon>
    </lineage>
</organism>
<accession>A0A0M9X8F5</accession>
<protein>
    <submittedName>
        <fullName evidence="1">Uncharacterized protein</fullName>
    </submittedName>
</protein>
<dbReference type="Proteomes" id="UP000037773">
    <property type="component" value="Unassembled WGS sequence"/>
</dbReference>